<evidence type="ECO:0008006" key="3">
    <source>
        <dbReference type="Google" id="ProtNLM"/>
    </source>
</evidence>
<sequence length="72" mass="8314">MAERLANIPDIVWADRGHAGDLVGRARDRLRLTPRTVSRPKGVKGFVVLPRRWKAERTIGWCVNARRQRTRP</sequence>
<gene>
    <name evidence="1" type="ORF">GCM10010238_32130</name>
</gene>
<keyword evidence="2" id="KW-1185">Reference proteome</keyword>
<accession>A0A918GJA9</accession>
<evidence type="ECO:0000313" key="2">
    <source>
        <dbReference type="Proteomes" id="UP000653493"/>
    </source>
</evidence>
<evidence type="ECO:0000313" key="1">
    <source>
        <dbReference type="EMBL" id="GGS40161.1"/>
    </source>
</evidence>
<proteinExistence type="predicted"/>
<dbReference type="Proteomes" id="UP000653493">
    <property type="component" value="Unassembled WGS sequence"/>
</dbReference>
<organism evidence="1 2">
    <name type="scientific">Streptomyces griseoviridis</name>
    <dbReference type="NCBI Taxonomy" id="45398"/>
    <lineage>
        <taxon>Bacteria</taxon>
        <taxon>Bacillati</taxon>
        <taxon>Actinomycetota</taxon>
        <taxon>Actinomycetes</taxon>
        <taxon>Kitasatosporales</taxon>
        <taxon>Streptomycetaceae</taxon>
        <taxon>Streptomyces</taxon>
    </lineage>
</organism>
<name>A0A918GJA9_STRGD</name>
<dbReference type="EMBL" id="BMSL01000007">
    <property type="protein sequence ID" value="GGS40161.1"/>
    <property type="molecule type" value="Genomic_DNA"/>
</dbReference>
<reference evidence="1" key="1">
    <citation type="journal article" date="2014" name="Int. J. Syst. Evol. Microbiol.">
        <title>Complete genome sequence of Corynebacterium casei LMG S-19264T (=DSM 44701T), isolated from a smear-ripened cheese.</title>
        <authorList>
            <consortium name="US DOE Joint Genome Institute (JGI-PGF)"/>
            <person name="Walter F."/>
            <person name="Albersmeier A."/>
            <person name="Kalinowski J."/>
            <person name="Ruckert C."/>
        </authorList>
    </citation>
    <scope>NUCLEOTIDE SEQUENCE</scope>
    <source>
        <strain evidence="1">JCM 4234</strain>
    </source>
</reference>
<dbReference type="PANTHER" id="PTHR30007:SF0">
    <property type="entry name" value="TRANSPOSASE"/>
    <property type="match status" value="1"/>
</dbReference>
<dbReference type="AlphaFoldDB" id="A0A918GJA9"/>
<comment type="caution">
    <text evidence="1">The sequence shown here is derived from an EMBL/GenBank/DDBJ whole genome shotgun (WGS) entry which is preliminary data.</text>
</comment>
<reference evidence="1" key="2">
    <citation type="submission" date="2020-09" db="EMBL/GenBank/DDBJ databases">
        <authorList>
            <person name="Sun Q."/>
            <person name="Ohkuma M."/>
        </authorList>
    </citation>
    <scope>NUCLEOTIDE SEQUENCE</scope>
    <source>
        <strain evidence="1">JCM 4234</strain>
    </source>
</reference>
<protein>
    <recommendedName>
        <fullName evidence="3">Transposase</fullName>
    </recommendedName>
</protein>
<dbReference type="PANTHER" id="PTHR30007">
    <property type="entry name" value="PHP DOMAIN PROTEIN"/>
    <property type="match status" value="1"/>
</dbReference>